<keyword evidence="3" id="KW-1185">Reference proteome</keyword>
<gene>
    <name evidence="2" type="ORF">UPYG_G00272170</name>
</gene>
<dbReference type="AlphaFoldDB" id="A0ABD0WB07"/>
<sequence length="91" mass="10521">MVITAFVIFSDFCNFEECFFLQIFLGYFTSKMAWDGLNGSRFISLLTVVTVVTVVTIVTVDHRVKIHLIYLLLYCISDLFLMLAYGVMHKH</sequence>
<evidence type="ECO:0000256" key="1">
    <source>
        <dbReference type="SAM" id="Phobius"/>
    </source>
</evidence>
<feature type="transmembrane region" description="Helical" evidence="1">
    <location>
        <begin position="66"/>
        <end position="88"/>
    </location>
</feature>
<accession>A0ABD0WB07</accession>
<feature type="transmembrane region" description="Helical" evidence="1">
    <location>
        <begin position="42"/>
        <end position="60"/>
    </location>
</feature>
<organism evidence="2 3">
    <name type="scientific">Umbra pygmaea</name>
    <name type="common">Eastern mudminnow</name>
    <dbReference type="NCBI Taxonomy" id="75934"/>
    <lineage>
        <taxon>Eukaryota</taxon>
        <taxon>Metazoa</taxon>
        <taxon>Chordata</taxon>
        <taxon>Craniata</taxon>
        <taxon>Vertebrata</taxon>
        <taxon>Euteleostomi</taxon>
        <taxon>Actinopterygii</taxon>
        <taxon>Neopterygii</taxon>
        <taxon>Teleostei</taxon>
        <taxon>Protacanthopterygii</taxon>
        <taxon>Esociformes</taxon>
        <taxon>Umbridae</taxon>
        <taxon>Umbra</taxon>
    </lineage>
</organism>
<evidence type="ECO:0000313" key="3">
    <source>
        <dbReference type="Proteomes" id="UP001557470"/>
    </source>
</evidence>
<protein>
    <submittedName>
        <fullName evidence="2">Uncharacterized protein</fullName>
    </submittedName>
</protein>
<dbReference type="EMBL" id="JAGEUA010000008">
    <property type="protein sequence ID" value="KAL0968809.1"/>
    <property type="molecule type" value="Genomic_DNA"/>
</dbReference>
<feature type="transmembrane region" description="Helical" evidence="1">
    <location>
        <begin position="6"/>
        <end position="30"/>
    </location>
</feature>
<keyword evidence="1" id="KW-1133">Transmembrane helix</keyword>
<keyword evidence="1" id="KW-0812">Transmembrane</keyword>
<dbReference type="Proteomes" id="UP001557470">
    <property type="component" value="Unassembled WGS sequence"/>
</dbReference>
<proteinExistence type="predicted"/>
<comment type="caution">
    <text evidence="2">The sequence shown here is derived from an EMBL/GenBank/DDBJ whole genome shotgun (WGS) entry which is preliminary data.</text>
</comment>
<name>A0ABD0WB07_UMBPY</name>
<keyword evidence="1" id="KW-0472">Membrane</keyword>
<reference evidence="2 3" key="1">
    <citation type="submission" date="2024-06" db="EMBL/GenBank/DDBJ databases">
        <authorList>
            <person name="Pan Q."/>
            <person name="Wen M."/>
            <person name="Jouanno E."/>
            <person name="Zahm M."/>
            <person name="Klopp C."/>
            <person name="Cabau C."/>
            <person name="Louis A."/>
            <person name="Berthelot C."/>
            <person name="Parey E."/>
            <person name="Roest Crollius H."/>
            <person name="Montfort J."/>
            <person name="Robinson-Rechavi M."/>
            <person name="Bouchez O."/>
            <person name="Lampietro C."/>
            <person name="Lopez Roques C."/>
            <person name="Donnadieu C."/>
            <person name="Postlethwait J."/>
            <person name="Bobe J."/>
            <person name="Verreycken H."/>
            <person name="Guiguen Y."/>
        </authorList>
    </citation>
    <scope>NUCLEOTIDE SEQUENCE [LARGE SCALE GENOMIC DNA]</scope>
    <source>
        <strain evidence="2">Up_M1</strain>
        <tissue evidence="2">Testis</tissue>
    </source>
</reference>
<evidence type="ECO:0000313" key="2">
    <source>
        <dbReference type="EMBL" id="KAL0968809.1"/>
    </source>
</evidence>